<name>A0A7E6ERZ3_9MOLL</name>
<accession>A0A7E6ERZ3</accession>
<dbReference type="KEGG" id="osn:118762675"/>
<feature type="compositionally biased region" description="Polar residues" evidence="2">
    <location>
        <begin position="425"/>
        <end position="437"/>
    </location>
</feature>
<reference evidence="4 5" key="1">
    <citation type="submission" date="2025-08" db="UniProtKB">
        <authorList>
            <consortium name="RefSeq"/>
        </authorList>
    </citation>
    <scope>IDENTIFICATION</scope>
</reference>
<keyword evidence="1" id="KW-0175">Coiled coil</keyword>
<dbReference type="Proteomes" id="UP000515154">
    <property type="component" value="Linkage group LG3"/>
</dbReference>
<evidence type="ECO:0000313" key="6">
    <source>
        <dbReference type="RefSeq" id="XP_036357527.1"/>
    </source>
</evidence>
<dbReference type="SUPFAM" id="SSF47576">
    <property type="entry name" value="Calponin-homology domain, CH-domain"/>
    <property type="match status" value="1"/>
</dbReference>
<dbReference type="InterPro" id="IPR036872">
    <property type="entry name" value="CH_dom_sf"/>
</dbReference>
<evidence type="ECO:0000313" key="3">
    <source>
        <dbReference type="Proteomes" id="UP000515154"/>
    </source>
</evidence>
<organism evidence="3 6">
    <name type="scientific">Octopus sinensis</name>
    <name type="common">East Asian common octopus</name>
    <dbReference type="NCBI Taxonomy" id="2607531"/>
    <lineage>
        <taxon>Eukaryota</taxon>
        <taxon>Metazoa</taxon>
        <taxon>Spiralia</taxon>
        <taxon>Lophotrochozoa</taxon>
        <taxon>Mollusca</taxon>
        <taxon>Cephalopoda</taxon>
        <taxon>Coleoidea</taxon>
        <taxon>Octopodiformes</taxon>
        <taxon>Octopoda</taxon>
        <taxon>Incirrata</taxon>
        <taxon>Octopodidae</taxon>
        <taxon>Octopus</taxon>
    </lineage>
</organism>
<evidence type="ECO:0000256" key="1">
    <source>
        <dbReference type="SAM" id="Coils"/>
    </source>
</evidence>
<dbReference type="InterPro" id="IPR027328">
    <property type="entry name" value="MAPRE"/>
</dbReference>
<feature type="coiled-coil region" evidence="1">
    <location>
        <begin position="227"/>
        <end position="306"/>
    </location>
</feature>
<sequence>MYAKNEPRTVVSNFCTVKNISQNKLIAWYRDKISPQIRTIKELGTGVDFCLGMEILFPGSIGLHKIKYNNPGMSDRRQHFKHFQTALNSIGINKEIPMEKLESESFLENYYFARWFKSFFEANFTGEAYDLSRLRQWNHISNNNKNETKRIGCGDCLSRTNVKLRSVSWKNRKFTVTTKQKIPVRLRINSNIMASMKRKNAVDNSSQTEKSYYDSIDEHLTFVKSIIDELSEVNKNMDETNNFLEQSKAELQTEKDNLLQFNKNLEANCENYLSKIKGLNQEVEGLEQENKRINELNKNLGQSNQKLTHQNCDLEENVNNLKQCNEGLTKGLTELKRCNEALEHSNNQIIQSSAVLERNNTKLQKKEHEFENTIKSLIHRNLELEKYQKASKESYEVLESKTKEFKQQIRQLEEHNKNLSEESLEQNTKNSSFAKQQKQLISENKSLLESCEFLTRDLKQANEYNDSLELQRNNFQQKMTELQDELKHLQHTSPLNERLLREQGKQLNALKKENNELREEIRHLKTYMSRCEILERELKTMKQTNADLIDLNKYLKEYNDNIGEKVKLSNEFNKELTQEINESNQTVVDLRQKLENLNQTIEFSRFEKDKMIKRIRVLEPQVLDIARRCIDLSERIKYLTEYNAMLQDKLLDSIQHNYEQEGQNIILLRNKSCLETKISELIRYNVLLEETKQDLMKSNAELQLINANLVFQNEKRERKTSNPTINFEKSSSNVAIFTLRINIDDDDDDSILRLKVQEPVS</sequence>
<evidence type="ECO:0000313" key="5">
    <source>
        <dbReference type="RefSeq" id="XP_036357526.1"/>
    </source>
</evidence>
<feature type="region of interest" description="Disordered" evidence="2">
    <location>
        <begin position="417"/>
        <end position="437"/>
    </location>
</feature>
<protein>
    <submittedName>
        <fullName evidence="4 5">Interaptin-like</fullName>
    </submittedName>
</protein>
<dbReference type="AlphaFoldDB" id="A0A7E6ERZ3"/>
<dbReference type="GO" id="GO:0008017">
    <property type="term" value="F:microtubule binding"/>
    <property type="evidence" value="ECO:0007669"/>
    <property type="project" value="InterPro"/>
</dbReference>
<dbReference type="Gene3D" id="1.10.418.10">
    <property type="entry name" value="Calponin-like domain"/>
    <property type="match status" value="1"/>
</dbReference>
<proteinExistence type="predicted"/>
<evidence type="ECO:0000313" key="4">
    <source>
        <dbReference type="RefSeq" id="XP_036357525.1"/>
    </source>
</evidence>
<evidence type="ECO:0000256" key="2">
    <source>
        <dbReference type="SAM" id="MobiDB-lite"/>
    </source>
</evidence>
<dbReference type="RefSeq" id="XP_036357526.1">
    <property type="nucleotide sequence ID" value="XM_036501633.1"/>
</dbReference>
<gene>
    <name evidence="4 5 6" type="primary">LOC118762675</name>
</gene>
<dbReference type="PANTHER" id="PTHR10623">
    <property type="entry name" value="MICROTUBULE-ASSOCIATED PROTEIN RP/EB FAMILY MEMBER"/>
    <property type="match status" value="1"/>
</dbReference>
<dbReference type="RefSeq" id="XP_036357527.1">
    <property type="nucleotide sequence ID" value="XM_036501634.1"/>
</dbReference>
<keyword evidence="3" id="KW-1185">Reference proteome</keyword>
<dbReference type="RefSeq" id="XP_036357525.1">
    <property type="nucleotide sequence ID" value="XM_036501632.1"/>
</dbReference>